<organism evidence="1 2">
    <name type="scientific">Thanatephorus cucumeris (strain AG1-IA)</name>
    <name type="common">Rice sheath blight fungus</name>
    <name type="synonym">Rhizoctonia solani</name>
    <dbReference type="NCBI Taxonomy" id="983506"/>
    <lineage>
        <taxon>Eukaryota</taxon>
        <taxon>Fungi</taxon>
        <taxon>Dikarya</taxon>
        <taxon>Basidiomycota</taxon>
        <taxon>Agaricomycotina</taxon>
        <taxon>Agaricomycetes</taxon>
        <taxon>Cantharellales</taxon>
        <taxon>Ceratobasidiaceae</taxon>
        <taxon>Rhizoctonia</taxon>
        <taxon>Rhizoctonia solani AG-1</taxon>
    </lineage>
</organism>
<dbReference type="EMBL" id="AFRT01001924">
    <property type="protein sequence ID" value="ELU39099.1"/>
    <property type="molecule type" value="Genomic_DNA"/>
</dbReference>
<proteinExistence type="predicted"/>
<evidence type="ECO:0000313" key="1">
    <source>
        <dbReference type="EMBL" id="ELU39099.1"/>
    </source>
</evidence>
<name>L8WRT9_THACA</name>
<evidence type="ECO:0000313" key="2">
    <source>
        <dbReference type="Proteomes" id="UP000011668"/>
    </source>
</evidence>
<dbReference type="AlphaFoldDB" id="L8WRT9"/>
<comment type="caution">
    <text evidence="1">The sequence shown here is derived from an EMBL/GenBank/DDBJ whole genome shotgun (WGS) entry which is preliminary data.</text>
</comment>
<gene>
    <name evidence="1" type="ORF">AG1IA_06870</name>
</gene>
<dbReference type="Proteomes" id="UP000011668">
    <property type="component" value="Unassembled WGS sequence"/>
</dbReference>
<dbReference type="HOGENOM" id="CLU_3015830_0_0_1"/>
<sequence>MSTYKPHRILDLDVISLCSARSVSHIAQVYTTALALAFIAFPRWSNTITNCFRIIY</sequence>
<keyword evidence="2" id="KW-1185">Reference proteome</keyword>
<protein>
    <submittedName>
        <fullName evidence="1">Uncharacterized protein</fullName>
    </submittedName>
</protein>
<accession>L8WRT9</accession>
<reference evidence="1 2" key="1">
    <citation type="journal article" date="2013" name="Nat. Commun.">
        <title>The evolution and pathogenic mechanisms of the rice sheath blight pathogen.</title>
        <authorList>
            <person name="Zheng A."/>
            <person name="Lin R."/>
            <person name="Xu L."/>
            <person name="Qin P."/>
            <person name="Tang C."/>
            <person name="Ai P."/>
            <person name="Zhang D."/>
            <person name="Liu Y."/>
            <person name="Sun Z."/>
            <person name="Feng H."/>
            <person name="Wang Y."/>
            <person name="Chen Y."/>
            <person name="Liang X."/>
            <person name="Fu R."/>
            <person name="Li Q."/>
            <person name="Zhang J."/>
            <person name="Yu X."/>
            <person name="Xie Z."/>
            <person name="Ding L."/>
            <person name="Guan P."/>
            <person name="Tang J."/>
            <person name="Liang Y."/>
            <person name="Wang S."/>
            <person name="Deng Q."/>
            <person name="Li S."/>
            <person name="Zhu J."/>
            <person name="Wang L."/>
            <person name="Liu H."/>
            <person name="Li P."/>
        </authorList>
    </citation>
    <scope>NUCLEOTIDE SEQUENCE [LARGE SCALE GENOMIC DNA]</scope>
    <source>
        <strain evidence="2">AG-1 IA</strain>
    </source>
</reference>